<gene>
    <name evidence="1" type="ORF">SAMN05421874_1536</name>
</gene>
<evidence type="ECO:0000313" key="2">
    <source>
        <dbReference type="Proteomes" id="UP000198683"/>
    </source>
</evidence>
<evidence type="ECO:0000313" key="1">
    <source>
        <dbReference type="EMBL" id="SDM31348.1"/>
    </source>
</evidence>
<dbReference type="Proteomes" id="UP000198683">
    <property type="component" value="Unassembled WGS sequence"/>
</dbReference>
<dbReference type="STRING" id="683260.SAMN05421874_1536"/>
<accession>A0A1G9S794</accession>
<sequence length="76" mass="8614">MAQILKTFLDPHKILRCLDGIVDVEDDDATWLYELTTTDRIWSDSGPNAIALDPTHCEEALVKYELWDSEPPVLLG</sequence>
<dbReference type="OrthoDB" id="3535601at2"/>
<name>A0A1G9S794_9ACTN</name>
<dbReference type="RefSeq" id="WP_090774096.1">
    <property type="nucleotide sequence ID" value="NZ_FNFB01000053.1"/>
</dbReference>
<dbReference type="AlphaFoldDB" id="A0A1G9S794"/>
<proteinExistence type="predicted"/>
<organism evidence="1 2">
    <name type="scientific">Nonomuraea maritima</name>
    <dbReference type="NCBI Taxonomy" id="683260"/>
    <lineage>
        <taxon>Bacteria</taxon>
        <taxon>Bacillati</taxon>
        <taxon>Actinomycetota</taxon>
        <taxon>Actinomycetes</taxon>
        <taxon>Streptosporangiales</taxon>
        <taxon>Streptosporangiaceae</taxon>
        <taxon>Nonomuraea</taxon>
    </lineage>
</organism>
<reference evidence="1 2" key="1">
    <citation type="submission" date="2016-10" db="EMBL/GenBank/DDBJ databases">
        <authorList>
            <person name="de Groot N.N."/>
        </authorList>
    </citation>
    <scope>NUCLEOTIDE SEQUENCE [LARGE SCALE GENOMIC DNA]</scope>
    <source>
        <strain evidence="1 2">CGMCC 4.5681</strain>
    </source>
</reference>
<keyword evidence="2" id="KW-1185">Reference proteome</keyword>
<dbReference type="EMBL" id="FNFB01000053">
    <property type="protein sequence ID" value="SDM31348.1"/>
    <property type="molecule type" value="Genomic_DNA"/>
</dbReference>
<protein>
    <submittedName>
        <fullName evidence="1">Uncharacterized protein</fullName>
    </submittedName>
</protein>